<feature type="compositionally biased region" description="Basic and acidic residues" evidence="1">
    <location>
        <begin position="288"/>
        <end position="297"/>
    </location>
</feature>
<dbReference type="OrthoDB" id="3327136at2759"/>
<evidence type="ECO:0000256" key="1">
    <source>
        <dbReference type="SAM" id="MobiDB-lite"/>
    </source>
</evidence>
<gene>
    <name evidence="2" type="ORF">BS47DRAFT_1362185</name>
</gene>
<proteinExistence type="predicted"/>
<feature type="region of interest" description="Disordered" evidence="1">
    <location>
        <begin position="184"/>
        <end position="214"/>
    </location>
</feature>
<name>A0A9P6AZV4_9AGAM</name>
<dbReference type="EMBL" id="MU128968">
    <property type="protein sequence ID" value="KAF9513811.1"/>
    <property type="molecule type" value="Genomic_DNA"/>
</dbReference>
<evidence type="ECO:0000313" key="3">
    <source>
        <dbReference type="Proteomes" id="UP000886523"/>
    </source>
</evidence>
<feature type="region of interest" description="Disordered" evidence="1">
    <location>
        <begin position="235"/>
        <end position="297"/>
    </location>
</feature>
<reference evidence="2" key="1">
    <citation type="journal article" date="2020" name="Nat. Commun.">
        <title>Large-scale genome sequencing of mycorrhizal fungi provides insights into the early evolution of symbiotic traits.</title>
        <authorList>
            <person name="Miyauchi S."/>
            <person name="Kiss E."/>
            <person name="Kuo A."/>
            <person name="Drula E."/>
            <person name="Kohler A."/>
            <person name="Sanchez-Garcia M."/>
            <person name="Morin E."/>
            <person name="Andreopoulos B."/>
            <person name="Barry K.W."/>
            <person name="Bonito G."/>
            <person name="Buee M."/>
            <person name="Carver A."/>
            <person name="Chen C."/>
            <person name="Cichocki N."/>
            <person name="Clum A."/>
            <person name="Culley D."/>
            <person name="Crous P.W."/>
            <person name="Fauchery L."/>
            <person name="Girlanda M."/>
            <person name="Hayes R.D."/>
            <person name="Keri Z."/>
            <person name="LaButti K."/>
            <person name="Lipzen A."/>
            <person name="Lombard V."/>
            <person name="Magnuson J."/>
            <person name="Maillard F."/>
            <person name="Murat C."/>
            <person name="Nolan M."/>
            <person name="Ohm R.A."/>
            <person name="Pangilinan J."/>
            <person name="Pereira M.F."/>
            <person name="Perotto S."/>
            <person name="Peter M."/>
            <person name="Pfister S."/>
            <person name="Riley R."/>
            <person name="Sitrit Y."/>
            <person name="Stielow J.B."/>
            <person name="Szollosi G."/>
            <person name="Zifcakova L."/>
            <person name="Stursova M."/>
            <person name="Spatafora J.W."/>
            <person name="Tedersoo L."/>
            <person name="Vaario L.M."/>
            <person name="Yamada A."/>
            <person name="Yan M."/>
            <person name="Wang P."/>
            <person name="Xu J."/>
            <person name="Bruns T."/>
            <person name="Baldrian P."/>
            <person name="Vilgalys R."/>
            <person name="Dunand C."/>
            <person name="Henrissat B."/>
            <person name="Grigoriev I.V."/>
            <person name="Hibbett D."/>
            <person name="Nagy L.G."/>
            <person name="Martin F.M."/>
        </authorList>
    </citation>
    <scope>NUCLEOTIDE SEQUENCE</scope>
    <source>
        <strain evidence="2">UP504</strain>
    </source>
</reference>
<dbReference type="AlphaFoldDB" id="A0A9P6AZV4"/>
<organism evidence="2 3">
    <name type="scientific">Hydnum rufescens UP504</name>
    <dbReference type="NCBI Taxonomy" id="1448309"/>
    <lineage>
        <taxon>Eukaryota</taxon>
        <taxon>Fungi</taxon>
        <taxon>Dikarya</taxon>
        <taxon>Basidiomycota</taxon>
        <taxon>Agaricomycotina</taxon>
        <taxon>Agaricomycetes</taxon>
        <taxon>Cantharellales</taxon>
        <taxon>Hydnaceae</taxon>
        <taxon>Hydnum</taxon>
    </lineage>
</organism>
<feature type="compositionally biased region" description="Polar residues" evidence="1">
    <location>
        <begin position="190"/>
        <end position="203"/>
    </location>
</feature>
<feature type="compositionally biased region" description="Acidic residues" evidence="1">
    <location>
        <begin position="33"/>
        <end position="42"/>
    </location>
</feature>
<accession>A0A9P6AZV4</accession>
<feature type="compositionally biased region" description="Low complexity" evidence="1">
    <location>
        <begin position="272"/>
        <end position="286"/>
    </location>
</feature>
<comment type="caution">
    <text evidence="2">The sequence shown here is derived from an EMBL/GenBank/DDBJ whole genome shotgun (WGS) entry which is preliminary data.</text>
</comment>
<feature type="compositionally biased region" description="Low complexity" evidence="1">
    <location>
        <begin position="238"/>
        <end position="253"/>
    </location>
</feature>
<dbReference type="Proteomes" id="UP000886523">
    <property type="component" value="Unassembled WGS sequence"/>
</dbReference>
<keyword evidence="3" id="KW-1185">Reference proteome</keyword>
<feature type="region of interest" description="Disordered" evidence="1">
    <location>
        <begin position="26"/>
        <end position="54"/>
    </location>
</feature>
<protein>
    <submittedName>
        <fullName evidence="2">Uncharacterized protein</fullName>
    </submittedName>
</protein>
<evidence type="ECO:0000313" key="2">
    <source>
        <dbReference type="EMBL" id="KAF9513811.1"/>
    </source>
</evidence>
<sequence>MSIFSKHSPPTRLGIIHPPEHDFFDDPSLFLALDDDDDEEDGSIPPQDSSFLPSDDRLHLETAERERLKSMCITFRANPFAFQEINQNGLGRRTTGPPAQPHASPPLLYNFWADSSASPPPTLPILPAGHAHTLIPPLQLKCEEQEPENPLSHPYLQKSPTEWYGIPSSSSTMTNNLQPVALSYGELPSRPQNDQTNSYTSWPPHQAPSARAVYSQSYTPTSSFVPHHLPPMHAYIPTSTTSASASASSGSGSFSPRHFSDDISSTGRAVYPASPSDSSPTDSPPSRESIKKLTSDP</sequence>